<evidence type="ECO:0000313" key="3">
    <source>
        <dbReference type="Proteomes" id="UP001281761"/>
    </source>
</evidence>
<dbReference type="EMBL" id="JARBJD010000018">
    <property type="protein sequence ID" value="KAK2961141.1"/>
    <property type="molecule type" value="Genomic_DNA"/>
</dbReference>
<reference evidence="2 3" key="1">
    <citation type="journal article" date="2022" name="bioRxiv">
        <title>Genomics of Preaxostyla Flagellates Illuminates Evolutionary Transitions and the Path Towards Mitochondrial Loss.</title>
        <authorList>
            <person name="Novak L.V.F."/>
            <person name="Treitli S.C."/>
            <person name="Pyrih J."/>
            <person name="Halakuc P."/>
            <person name="Pipaliya S.V."/>
            <person name="Vacek V."/>
            <person name="Brzon O."/>
            <person name="Soukal P."/>
            <person name="Eme L."/>
            <person name="Dacks J.B."/>
            <person name="Karnkowska A."/>
            <person name="Elias M."/>
            <person name="Hampl V."/>
        </authorList>
    </citation>
    <scope>NUCLEOTIDE SEQUENCE [LARGE SCALE GENOMIC DNA]</scope>
    <source>
        <strain evidence="2">NAU3</strain>
        <tissue evidence="2">Gut</tissue>
    </source>
</reference>
<evidence type="ECO:0000313" key="2">
    <source>
        <dbReference type="EMBL" id="KAK2961141.1"/>
    </source>
</evidence>
<feature type="region of interest" description="Disordered" evidence="1">
    <location>
        <begin position="256"/>
        <end position="291"/>
    </location>
</feature>
<feature type="compositionally biased region" description="Low complexity" evidence="1">
    <location>
        <begin position="342"/>
        <end position="352"/>
    </location>
</feature>
<feature type="region of interest" description="Disordered" evidence="1">
    <location>
        <begin position="408"/>
        <end position="427"/>
    </location>
</feature>
<feature type="compositionally biased region" description="Polar residues" evidence="1">
    <location>
        <begin position="256"/>
        <end position="265"/>
    </location>
</feature>
<feature type="compositionally biased region" description="Polar residues" evidence="1">
    <location>
        <begin position="408"/>
        <end position="420"/>
    </location>
</feature>
<evidence type="ECO:0000256" key="1">
    <source>
        <dbReference type="SAM" id="MobiDB-lite"/>
    </source>
</evidence>
<feature type="compositionally biased region" description="Basic and acidic residues" evidence="1">
    <location>
        <begin position="267"/>
        <end position="276"/>
    </location>
</feature>
<sequence>MKKHHQSSFQTVILDDPSFPDLILNSLRLNDKDIRQKTISTLSSIVIVFPWMKEQFMTANLVGRMLETVDFVSLPLSESDTLFYHIGFIWRIFHQKGDDEETRFKQYRLCRVSVFEPAKQFLIFIFHTSDKLILKEEDKSELENCLCQIHHHIKNMELRSDEHDADFVSELVKWEMRTMVEMENEEHFEGVFQSMLNSTYKWNRAKPEWQKRREVRLREEGWDDAFEQRVVGIEHIFSGMLKCQSSALFSKVPLSFDSQKTQPNKPASHDENDERPSSLNPPNPTHSPPFAVLASDEASLKEEKEEKKWRGEGVSCIVSSDGMGVRHKEYMCWEANELSNEPSMHSNPSSSSFAGNDTALMGKRDGTVDNAVLEMEGDEERDRVELESDMNQSKIDRRCLVDIVNSPIQLSDASTDSHPSSLVALGD</sequence>
<accession>A0ABQ9YBI9</accession>
<proteinExistence type="predicted"/>
<name>A0ABQ9YBI9_9EUKA</name>
<feature type="region of interest" description="Disordered" evidence="1">
    <location>
        <begin position="342"/>
        <end position="363"/>
    </location>
</feature>
<gene>
    <name evidence="2" type="ORF">BLNAU_3909</name>
</gene>
<dbReference type="Proteomes" id="UP001281761">
    <property type="component" value="Unassembled WGS sequence"/>
</dbReference>
<protein>
    <submittedName>
        <fullName evidence="2">Uncharacterized protein</fullName>
    </submittedName>
</protein>
<comment type="caution">
    <text evidence="2">The sequence shown here is derived from an EMBL/GenBank/DDBJ whole genome shotgun (WGS) entry which is preliminary data.</text>
</comment>
<organism evidence="2 3">
    <name type="scientific">Blattamonas nauphoetae</name>
    <dbReference type="NCBI Taxonomy" id="2049346"/>
    <lineage>
        <taxon>Eukaryota</taxon>
        <taxon>Metamonada</taxon>
        <taxon>Preaxostyla</taxon>
        <taxon>Oxymonadida</taxon>
        <taxon>Blattamonas</taxon>
    </lineage>
</organism>
<keyword evidence="3" id="KW-1185">Reference proteome</keyword>